<keyword evidence="8" id="KW-0997">Cell inner membrane</keyword>
<dbReference type="HOGENOM" id="CLU_095255_0_0_12"/>
<dbReference type="InterPro" id="IPR011293">
    <property type="entry name" value="Ion_transpt_RnfA/RsxA"/>
</dbReference>
<feature type="transmembrane region" description="Helical" evidence="8">
    <location>
        <begin position="40"/>
        <end position="62"/>
    </location>
</feature>
<protein>
    <recommendedName>
        <fullName evidence="8">Ion-translocating oxidoreductase complex subunit A</fullName>
        <ecNumber evidence="8">7.-.-.-</ecNumber>
    </recommendedName>
    <alternativeName>
        <fullName evidence="8">Rnf electron transport complex subunit A</fullName>
    </alternativeName>
</protein>
<dbReference type="Pfam" id="PF02508">
    <property type="entry name" value="Rnf-Nqr"/>
    <property type="match status" value="1"/>
</dbReference>
<keyword evidence="5 8" id="KW-0249">Electron transport</keyword>
<dbReference type="EMBL" id="CP002116">
    <property type="protein sequence ID" value="ADK79742.1"/>
    <property type="molecule type" value="Genomic_DNA"/>
</dbReference>
<dbReference type="PIRSF" id="PIRSF006102">
    <property type="entry name" value="NQR_DE"/>
    <property type="match status" value="1"/>
</dbReference>
<comment type="subcellular location">
    <subcellularLocation>
        <location evidence="8">Cell inner membrane</location>
        <topology evidence="8">Multi-pass membrane protein</topology>
    </subcellularLocation>
    <subcellularLocation>
        <location evidence="1">Endomembrane system</location>
        <topology evidence="1">Multi-pass membrane protein</topology>
    </subcellularLocation>
</comment>
<dbReference type="InterPro" id="IPR003667">
    <property type="entry name" value="NqrDE/RnfAE"/>
</dbReference>
<feature type="transmembrane region" description="Helical" evidence="8">
    <location>
        <begin position="74"/>
        <end position="95"/>
    </location>
</feature>
<keyword evidence="6 8" id="KW-1133">Transmembrane helix</keyword>
<evidence type="ECO:0000256" key="5">
    <source>
        <dbReference type="ARBA" id="ARBA00022982"/>
    </source>
</evidence>
<accession>E1RBL2</accession>
<dbReference type="KEGG" id="ssm:Spirs_0597"/>
<dbReference type="PANTHER" id="PTHR30335:SF1">
    <property type="entry name" value="NA(+)-TRANSLOCATING NADH-QUINONE REDUCTASE SUBUNIT E"/>
    <property type="match status" value="1"/>
</dbReference>
<dbReference type="GO" id="GO:0012505">
    <property type="term" value="C:endomembrane system"/>
    <property type="evidence" value="ECO:0007669"/>
    <property type="project" value="UniProtKB-SubCell"/>
</dbReference>
<dbReference type="OrthoDB" id="9803631at2"/>
<comment type="similarity">
    <text evidence="8">Belongs to the NqrDE/RnfAE family.</text>
</comment>
<sequence length="197" mass="21472">MSGSLYPVAILFAAIFTNNILLTNYLGMCSFLSVSRELKTSVGLGVAVTFVMASTSVLNWLVYNKILIPLELEYLRFIVFIIVIAAFVQIVEMVIERVSETLYAALGIFLPLITVNCAILGVSLFMVIREYSFIESFTFGLGSGIGWFLAILAMAGIRQKLKKARVPKGLEGPGITLIITGMMAMAFMGFSGMINIG</sequence>
<dbReference type="PANTHER" id="PTHR30335">
    <property type="entry name" value="INTEGRAL MEMBRANE PROTEIN OF SOXR-REDUCING COMPLEX"/>
    <property type="match status" value="1"/>
</dbReference>
<dbReference type="GO" id="GO:0022900">
    <property type="term" value="P:electron transport chain"/>
    <property type="evidence" value="ECO:0007669"/>
    <property type="project" value="UniProtKB-UniRule"/>
</dbReference>
<keyword evidence="2 8" id="KW-0813">Transport</keyword>
<dbReference type="HAMAP" id="MF_00459">
    <property type="entry name" value="RsxA_RnfA"/>
    <property type="match status" value="1"/>
</dbReference>
<dbReference type="AlphaFoldDB" id="E1RBL2"/>
<feature type="transmembrane region" description="Helical" evidence="8">
    <location>
        <begin position="6"/>
        <end position="28"/>
    </location>
</feature>
<dbReference type="RefSeq" id="WP_013253206.1">
    <property type="nucleotide sequence ID" value="NC_014364.1"/>
</dbReference>
<evidence type="ECO:0000256" key="3">
    <source>
        <dbReference type="ARBA" id="ARBA00022692"/>
    </source>
</evidence>
<gene>
    <name evidence="8" type="primary">rnfA</name>
    <name evidence="9" type="ordered locus">Spirs_0597</name>
</gene>
<reference evidence="9 10" key="1">
    <citation type="journal article" date="2010" name="Stand. Genomic Sci.">
        <title>Complete genome sequence of Spirochaeta smaragdinae type strain (SEBR 4228).</title>
        <authorList>
            <person name="Mavromatis K."/>
            <person name="Yasawong M."/>
            <person name="Chertkov O."/>
            <person name="Lapidus A."/>
            <person name="Lucas S."/>
            <person name="Nolan M."/>
            <person name="Del Rio T.G."/>
            <person name="Tice H."/>
            <person name="Cheng J.F."/>
            <person name="Pitluck S."/>
            <person name="Liolios K."/>
            <person name="Ivanova N."/>
            <person name="Tapia R."/>
            <person name="Han C."/>
            <person name="Bruce D."/>
            <person name="Goodwin L."/>
            <person name="Pati A."/>
            <person name="Chen A."/>
            <person name="Palaniappan K."/>
            <person name="Land M."/>
            <person name="Hauser L."/>
            <person name="Chang Y.J."/>
            <person name="Jeffries C.D."/>
            <person name="Detter J.C."/>
            <person name="Rohde M."/>
            <person name="Brambilla E."/>
            <person name="Spring S."/>
            <person name="Goker M."/>
            <person name="Sikorski J."/>
            <person name="Woyke T."/>
            <person name="Bristow J."/>
            <person name="Eisen J.A."/>
            <person name="Markowitz V."/>
            <person name="Hugenholtz P."/>
            <person name="Klenk H.P."/>
            <person name="Kyrpides N.C."/>
        </authorList>
    </citation>
    <scope>NUCLEOTIDE SEQUENCE [LARGE SCALE GENOMIC DNA]</scope>
    <source>
        <strain evidence="10">DSM 11293 / JCM 15392 / SEBR 4228</strain>
    </source>
</reference>
<keyword evidence="4 8" id="KW-1278">Translocase</keyword>
<keyword evidence="10" id="KW-1185">Reference proteome</keyword>
<name>E1RBL2_SEDSS</name>
<evidence type="ECO:0000313" key="10">
    <source>
        <dbReference type="Proteomes" id="UP000002318"/>
    </source>
</evidence>
<evidence type="ECO:0000313" key="9">
    <source>
        <dbReference type="EMBL" id="ADK79742.1"/>
    </source>
</evidence>
<organism evidence="9 10">
    <name type="scientific">Sediminispirochaeta smaragdinae (strain DSM 11293 / JCM 15392 / SEBR 4228)</name>
    <name type="common">Spirochaeta smaragdinae</name>
    <dbReference type="NCBI Taxonomy" id="573413"/>
    <lineage>
        <taxon>Bacteria</taxon>
        <taxon>Pseudomonadati</taxon>
        <taxon>Spirochaetota</taxon>
        <taxon>Spirochaetia</taxon>
        <taxon>Spirochaetales</taxon>
        <taxon>Spirochaetaceae</taxon>
        <taxon>Sediminispirochaeta</taxon>
    </lineage>
</organism>
<comment type="function">
    <text evidence="8">Part of a membrane-bound complex that couples electron transfer with translocation of ions across the membrane.</text>
</comment>
<dbReference type="EC" id="7.-.-.-" evidence="8"/>
<keyword evidence="8" id="KW-1003">Cell membrane</keyword>
<evidence type="ECO:0000256" key="8">
    <source>
        <dbReference type="HAMAP-Rule" id="MF_00459"/>
    </source>
</evidence>
<evidence type="ECO:0000256" key="4">
    <source>
        <dbReference type="ARBA" id="ARBA00022967"/>
    </source>
</evidence>
<keyword evidence="7 8" id="KW-0472">Membrane</keyword>
<comment type="subunit">
    <text evidence="8">The complex is composed of six subunits: RnfA, RnfB, RnfC, RnfD, RnfE and RnfG.</text>
</comment>
<dbReference type="STRING" id="573413.Spirs_0597"/>
<feature type="transmembrane region" description="Helical" evidence="8">
    <location>
        <begin position="134"/>
        <end position="155"/>
    </location>
</feature>
<dbReference type="InterPro" id="IPR050133">
    <property type="entry name" value="NqrDE/RnfAE_oxidrdctase"/>
</dbReference>
<evidence type="ECO:0000256" key="1">
    <source>
        <dbReference type="ARBA" id="ARBA00004127"/>
    </source>
</evidence>
<feature type="transmembrane region" description="Helical" evidence="8">
    <location>
        <begin position="102"/>
        <end position="128"/>
    </location>
</feature>
<proteinExistence type="inferred from homology"/>
<evidence type="ECO:0000256" key="6">
    <source>
        <dbReference type="ARBA" id="ARBA00022989"/>
    </source>
</evidence>
<dbReference type="Proteomes" id="UP000002318">
    <property type="component" value="Chromosome"/>
</dbReference>
<evidence type="ECO:0000256" key="7">
    <source>
        <dbReference type="ARBA" id="ARBA00023136"/>
    </source>
</evidence>
<dbReference type="GO" id="GO:0005886">
    <property type="term" value="C:plasma membrane"/>
    <property type="evidence" value="ECO:0007669"/>
    <property type="project" value="UniProtKB-SubCell"/>
</dbReference>
<dbReference type="eggNOG" id="COG2209">
    <property type="taxonomic scope" value="Bacteria"/>
</dbReference>
<feature type="transmembrane region" description="Helical" evidence="8">
    <location>
        <begin position="175"/>
        <end position="196"/>
    </location>
</feature>
<evidence type="ECO:0000256" key="2">
    <source>
        <dbReference type="ARBA" id="ARBA00022448"/>
    </source>
</evidence>
<keyword evidence="3 8" id="KW-0812">Transmembrane</keyword>